<dbReference type="EMBL" id="KZ613816">
    <property type="protein sequence ID" value="PMD59421.1"/>
    <property type="molecule type" value="Genomic_DNA"/>
</dbReference>
<feature type="domain" description="Glyoxalase/fosfomycin resistance/dioxygenase" evidence="1">
    <location>
        <begin position="17"/>
        <end position="129"/>
    </location>
</feature>
<accession>A0A2J6T8U1</accession>
<evidence type="ECO:0000259" key="1">
    <source>
        <dbReference type="Pfam" id="PF00903"/>
    </source>
</evidence>
<dbReference type="PANTHER" id="PTHR33993">
    <property type="entry name" value="GLYOXALASE-RELATED"/>
    <property type="match status" value="1"/>
</dbReference>
<dbReference type="SUPFAM" id="SSF54593">
    <property type="entry name" value="Glyoxalase/Bleomycin resistance protein/Dihydroxybiphenyl dioxygenase"/>
    <property type="match status" value="1"/>
</dbReference>
<dbReference type="InterPro" id="IPR029068">
    <property type="entry name" value="Glyas_Bleomycin-R_OHBP_Dase"/>
</dbReference>
<dbReference type="Proteomes" id="UP000235371">
    <property type="component" value="Unassembled WGS sequence"/>
</dbReference>
<evidence type="ECO:0000313" key="3">
    <source>
        <dbReference type="Proteomes" id="UP000235371"/>
    </source>
</evidence>
<reference evidence="2 3" key="1">
    <citation type="submission" date="2016-04" db="EMBL/GenBank/DDBJ databases">
        <title>A degradative enzymes factory behind the ericoid mycorrhizal symbiosis.</title>
        <authorList>
            <consortium name="DOE Joint Genome Institute"/>
            <person name="Martino E."/>
            <person name="Morin E."/>
            <person name="Grelet G."/>
            <person name="Kuo A."/>
            <person name="Kohler A."/>
            <person name="Daghino S."/>
            <person name="Barry K."/>
            <person name="Choi C."/>
            <person name="Cichocki N."/>
            <person name="Clum A."/>
            <person name="Copeland A."/>
            <person name="Hainaut M."/>
            <person name="Haridas S."/>
            <person name="Labutti K."/>
            <person name="Lindquist E."/>
            <person name="Lipzen A."/>
            <person name="Khouja H.-R."/>
            <person name="Murat C."/>
            <person name="Ohm R."/>
            <person name="Olson A."/>
            <person name="Spatafora J."/>
            <person name="Veneault-Fourrey C."/>
            <person name="Henrissat B."/>
            <person name="Grigoriev I."/>
            <person name="Martin F."/>
            <person name="Perotto S."/>
        </authorList>
    </citation>
    <scope>NUCLEOTIDE SEQUENCE [LARGE SCALE GENOMIC DNA]</scope>
    <source>
        <strain evidence="2 3">E</strain>
    </source>
</reference>
<proteinExistence type="predicted"/>
<organism evidence="2 3">
    <name type="scientific">Hyaloscypha bicolor E</name>
    <dbReference type="NCBI Taxonomy" id="1095630"/>
    <lineage>
        <taxon>Eukaryota</taxon>
        <taxon>Fungi</taxon>
        <taxon>Dikarya</taxon>
        <taxon>Ascomycota</taxon>
        <taxon>Pezizomycotina</taxon>
        <taxon>Leotiomycetes</taxon>
        <taxon>Helotiales</taxon>
        <taxon>Hyaloscyphaceae</taxon>
        <taxon>Hyaloscypha</taxon>
        <taxon>Hyaloscypha bicolor</taxon>
    </lineage>
</organism>
<dbReference type="OrthoDB" id="447346at2759"/>
<protein>
    <recommendedName>
        <fullName evidence="1">Glyoxalase/fosfomycin resistance/dioxygenase domain-containing protein</fullName>
    </recommendedName>
</protein>
<gene>
    <name evidence="2" type="ORF">K444DRAFT_613390</name>
</gene>
<dbReference type="AlphaFoldDB" id="A0A2J6T8U1"/>
<evidence type="ECO:0000313" key="2">
    <source>
        <dbReference type="EMBL" id="PMD59421.1"/>
    </source>
</evidence>
<name>A0A2J6T8U1_9HELO</name>
<dbReference type="Pfam" id="PF00903">
    <property type="entry name" value="Glyoxalase"/>
    <property type="match status" value="1"/>
</dbReference>
<dbReference type="Gene3D" id="3.10.180.10">
    <property type="entry name" value="2,3-Dihydroxybiphenyl 1,2-Dioxygenase, domain 1"/>
    <property type="match status" value="1"/>
</dbReference>
<dbReference type="PANTHER" id="PTHR33993:SF2">
    <property type="entry name" value="VOC DOMAIN-CONTAINING PROTEIN"/>
    <property type="match status" value="1"/>
</dbReference>
<keyword evidence="3" id="KW-1185">Reference proteome</keyword>
<dbReference type="InterPro" id="IPR004360">
    <property type="entry name" value="Glyas_Fos-R_dOase_dom"/>
</dbReference>
<dbReference type="InParanoid" id="A0A2J6T8U1"/>
<dbReference type="GeneID" id="36588417"/>
<sequence length="137" mass="14871">MSAEISNDQYTKVGIWIPVTDPSRARKFYSSVFDWKCMETGSPSLLEGIKETYFFTKGGALYGCFFLTDEPKTTEASVSHIGAHTVFSVKDIEESLNLIAKSGGSTHAGKTSFGPFGGSVARFVDTEGNIMGIYAMN</sequence>
<dbReference type="RefSeq" id="XP_024736325.1">
    <property type="nucleotide sequence ID" value="XM_024880340.1"/>
</dbReference>
<dbReference type="InterPro" id="IPR052164">
    <property type="entry name" value="Anthracycline_SecMetBiosynth"/>
</dbReference>